<evidence type="ECO:0000313" key="37">
    <source>
        <dbReference type="Proteomes" id="UP001209878"/>
    </source>
</evidence>
<gene>
    <name evidence="36" type="ORF">NP493_351g02030</name>
</gene>
<accession>A0AAD9L338</accession>
<name>A0AAD9L338_RIDPI</name>
<keyword evidence="12 23" id="KW-0175">Coiled coil</keyword>
<dbReference type="InterPro" id="IPR013602">
    <property type="entry name" value="Dynein_heavy_linker"/>
</dbReference>
<evidence type="ECO:0000259" key="34">
    <source>
        <dbReference type="Pfam" id="PF21264"/>
    </source>
</evidence>
<keyword evidence="7" id="KW-0493">Microtubule</keyword>
<feature type="domain" description="Dynein heavy chain C-terminal" evidence="33">
    <location>
        <begin position="4098"/>
        <end position="4364"/>
    </location>
</feature>
<dbReference type="Gene3D" id="6.10.140.1060">
    <property type="match status" value="1"/>
</dbReference>
<comment type="similarity">
    <text evidence="3">Belongs to the dynein heavy chain family.</text>
</comment>
<feature type="domain" description="Dynein 2 heavy chain 1 cytoplasmic ATPase lid" evidence="35">
    <location>
        <begin position="2481"/>
        <end position="2575"/>
    </location>
</feature>
<evidence type="ECO:0000256" key="8">
    <source>
        <dbReference type="ARBA" id="ARBA00022741"/>
    </source>
</evidence>
<dbReference type="InterPro" id="IPR013594">
    <property type="entry name" value="Dynein_heavy_tail"/>
</dbReference>
<evidence type="ECO:0000259" key="35">
    <source>
        <dbReference type="Pfam" id="PF22597"/>
    </source>
</evidence>
<evidence type="ECO:0000256" key="16">
    <source>
        <dbReference type="ARBA" id="ARBA00023212"/>
    </source>
</evidence>
<feature type="coiled-coil region" evidence="23">
    <location>
        <begin position="1062"/>
        <end position="1124"/>
    </location>
</feature>
<evidence type="ECO:0000256" key="1">
    <source>
        <dbReference type="ARBA" id="ARBA00004202"/>
    </source>
</evidence>
<dbReference type="Pfam" id="PF12777">
    <property type="entry name" value="MT"/>
    <property type="match status" value="1"/>
</dbReference>
<feature type="domain" description="Dynein heavy chain tail" evidence="26">
    <location>
        <begin position="223"/>
        <end position="679"/>
    </location>
</feature>
<evidence type="ECO:0000256" key="12">
    <source>
        <dbReference type="ARBA" id="ARBA00023054"/>
    </source>
</evidence>
<dbReference type="Pfam" id="PF08393">
    <property type="entry name" value="DHC_N2"/>
    <property type="match status" value="1"/>
</dbReference>
<sequence length="4367" mass="494891">MSIWTETATSNFKTNSRWRHMANGCQLRVRMPAGGDSRKSFLASVAADYFDLPSEAVGAAGVSSQAVNDFLDSGNVLALIGRLNNGTVVFSSSVEPADGVTNTIVFFKTRPDVITPDNLHTNVSVLSISDSPIKSLYHAVQKVFVPALLKSEKGSRIPDQKLQSLLSDLETKLGSYVRKQDSQIRGSAGDASDDNFSGILVPSDEFQYWGEAARMSTKMNMKERARGFMELFQPISKDFGNMSTLSMPECIELVEMTQDTLDEVWKQTEHDPPYPEPRMLHLMDIIAGELSRYVQQKLSTQDLWHSSFGKVKELMRAGHMVCERWIQVCDTLTTQFWKRYAAYPWKGGKFVPEDLVNFAARLDEILTLRIVHEQLVHLLSKQERQELHVDEAFTPFADLNPLHYNPFTKGVWDQAVQRYNAAMSAAEQRIASKLRHQFRGLETNSQQLLREFQRYKELVKRPTLQKELVTERETLLGQLSVYIKQTRDDFMQRTSSGGRGAPKGKNLPETVNSILWVRQLEAKVEETLKTTEALLGDLSGFRKLQKEATDLLEELQGWRQDQFTEWCSDMQAQIEDSREPLSLETNGRLMELNHADGKLYVNYGDRLVTLMREVRTLTALGFPIPAKIQHTSDVGQKFYRHGIVLKQVAHFYNTIEQQMIPSQQSMMLDSALAFERLIKNPKSGSKSKGDTGVQVTWDNPEELETYIQKLQAAADRLTSENRRLRKSHVTVCDKVVQLMDIDLLRQQSRWKDGLMAIRQLMANLVQQGFSAENMRPWKAHWDRQLYKALEHQFLLGLEALNENLPEIKVELTYRQKRLQFRPPLEEIQAKYFREMKKFIAIPSHFKGVGDGQENLIFPSIIERHSSGFITCYFKAGLLFKRLVAEMEKFQDWVVLGSYDLEEFVDEHLHELSDWERNFKALKVRGRDAEKLPNEIKVDCLHVSTTPVKAVIDDQIQRLFDALLNSLRRAINNDVTTIDTFLTQSMDTLSQRPQTVEEIGEANAKHAEFSKTKAEVLPLFEKADSKNKLLRSVAGGGVEQLSTLQGRWDKFELMMESHQLMVKEQVEVMKSNVESRIKNFEQQLEKFSERWNGLKPSDDVLDGEAEKLEQAMQFIKEKYEEFDEIDKTRLSVLNDCEHFDMELPEFPLADEVKADLESYKSTWGLCEEFKHGLKDLEKEDWLTFRSKYYLFEEYLGQWFERLKHETPTSVTVWLQKEINKFKNVIPVLKWVRGEPLSQEHWLELFRLIKLPRNMSLEKLTFGDLLTSADHIAVNAEALKELNQRAQGEVTIREALRELDLWGAGATFQLTEYEDSNKRKLMLIKDWKDLVNQVGDNQCLLQSLKDSTYYKSFEDKASIWETRLADLDEFLHNLNQIQRKWVYLEPIFGRGALPKEQGRFKRVDNDFRNIMQDIARDNRVLSLVGRAGLRSQLVQMLDQLQRCQKSLNEFLEEKRSLFPRFYFIGDDDLLEILGQATNPTVIQSHLKKLFAGIHSVDFDEGCDHIVAMKSLDGEVVPLRRKVQITPEVEVWLSRLSTEMTETLQQLLRECLKDAKAMHKGSGSLDPNKYPSQILCLVEQIQFTERCEAALRSSGLTGVKREIEQQLESYTSVDISSDSAQDVGGQVGQHSQVTGRVKEEEEGGRKKGGNGEEGRKKGRQEGRRGGKREWVLSLKLKALILDTIHNMDVVDKLLEANVKSADEWLWQKQLRYYIKKDGLCAMRMVDAEFEYTYEYQGNAPKLVHTPLTDKCYLTLTQGMSMGLGGNPYGPAGTGKTESVKALGGLFGRQVLVFNCDEGIDVKSMGRIFIGLVKCGAWGCFDEFNRLEEAVLSAVSMQIQVIQDAIKEKASSAELLGRMVNIDHNSGIFITMNPAGKGYGGRQKLPDNLKQLFRPVAMSKPDNELIAEVILYSEGFKHAKSIGRKLVAIFSLSRELLTPQQHYDWGLRALKTVLKGSGSMLQNSKKNTSGNKAIDSTAEANLVVQALRINTLSKLTFVDCKRFDALVKDVFPGVEFRDVEYEHLAKAIEQTCEEENLIVNKNQVKKALELYEQLRQRMGVVIVGPSGSGKSTLWRVLRQALAKTGQTVKQYVMNPKAMPRTQLLGQIDMDTREWTDGVLTYAARQVVKEPTEIQSWIVCDGDIDPEWIESLNSVLDDNRLLTMPSGERIQFGPNVNFVFETHDLSCASPATISRMGMIFLRLTLWFQTDFVVDTSLVGVVMNGLSHLKNVGSKAQFAVCLIRGLGGNLSEASRENLAREVYSLVGEMPPDSQNPLNSRYDPESGRLTAYTDQLPTDLTTDTLGSGASLPVIETAEVRRVLDYFATWLETDNKQPFILVGPEGCGKGMLLRHCFDKLRSTQVATVHCSAQTNPSHVLQKLNQMYPRTVRDSSSILKDLNLPKPDKWGTSQLIAFLQQVLTYNGFYDDNLEFVGLEGVQIMASMNAGSSLGRHQLTSRFTSVVRICFVGYPSHDQLELIYLFYLTPVLQQQLGRHPVWSNQSKVRRLASSMVQVYNQLRTEFSVDDYSHYLFTPRDLTRWVLGLLRYDLKDSDSDSSSDQVLEVWAYEAKRLFRDKLVGEDSMRRFDNILQSVLQTEWSSNVLDKLQGSYYVTWGARADASAPSAVPGAPLPTHGKPLGKLDSDDLNTVIEKGLLQYSRENRDLDVLVFKEVLDNMAHVDRVLTMPGGSILMAGRSGVGRRTAITLVTFMHQMSLFTPKMSRGYGIKQFKNDLKTVMQQTGIDNEQVVLLLEDYQTQDPQFLEIVNSLLSSGEIPGLYTPEELEPLLQPLRDLASEAGFRGTLLQYFASRIQQNLHVALVLDSTSSKFSLYTESNPAFFKQCAVQWLDSWSRESMVKVPYLLLTRPKKIEGAALSGKPKERLELVGGDDLLKGFLHIHESCHNYGATPRRYMAFLHAYQNVYTNKKSGLEERQHHLQAGVSKLNEAKELVDNLKRKAAEQSLVLAEKQTEADNSLREITTTMQARERKRLLNASSQKIEMETLQKQAAEENKKLELRKKDIDVELAEIEPLVQQAKKAVGSIKTETLGEIRALRAPPVVIRDILEGVLSLMGIFDTSWVSMKSFLAKRGVKEEIQTFDARKINPEIRKSVEDLLRRNKDSFDPKNAKRASTAAAPLAAWVTANVKFSYVLEKIQPLETEQAQLQKNLQKAESRMEKLSKALSDVDRKVEGLKGKFEKTTMEAAKLKVELEKAQETIDAAENLVGKLEGEYRRWSGQVGEIARELKELPMRVLLAAAFITYMSSASEDIRHSCLQDWMQYLQLSEFDVRHFLSTESEQLIWKSEGLPSDDLSMENALVILQTSLRPFLVDPSSRATDWLKTHLKDCKLEVVNQQDANFNTVLELAVRFGKTLIIQEADSVEPVLYPLLRGDLISQGPRYVVQVGEKMIDFNESFRLFLSTRIPNPEIPPDAASIVTEVNFTTTRAGLTGQLLATTIQHEKPELEVRKTELLKQEEDLKIQLATLEDLLLEELANAKGNILENKELLDSLNKTKQSSITISESLVESVRLQAALDQERSAFLPLAENGSKLFFVIRDLCKINNMYRFSLSSFLRLFQRALKTEQGGSNPEQHIQALNASLQYLVYESVCRSLFKADRLMLAMHMVHGMSPHMFKDNEWDAFIGLIVSDAKGDQPSKPGRDVPSWIEPDRIPAVLLLKTTFPQLYQDLQLTDSGLWSQYASSSQCEQELPASITKRISFFQQVLVVQATRTDRLQSAMALFACRALEIRELSPPNINLKRLYEVETRPQEPILIIISAGADPSQELVELASQITGADKYHQVAMGQGQAEIALQLLRDCARSGEWLCLKNLHLVTSWLPTLEKELNNLHPDEGFRLWMTAEVHPKFPTVLLQSSLKITYEKQLSRDSSKDSSASETFLLLLQAPPGVKKNLLRTYESWSPEFVSGTGNTVRSQALFALAWFHAMVQERRNYIPQGWTKFYEFGLSDLRAGAQIVDRLCARAGNGVIQWDFVHGLFEFAIYGGRVDNPFDMRVMVSYLRQFFDANVIGRGSRTLGPLNVPVSTGHRSFVDAIESLPEFDKPSYFGLPENIERSSQRMISQNVIGQLRVLKRANVKATKFDKDVWAGELGPVLNLWKKLNQGQNLIQMKVTPPSDKGSAGSPVTAFVLLERFNAIKLIQVVHASLASLSKVIRGTQLLTSDVQTLAAALMNQETPISWLQMWDGPEDPMLFLRGLVTRSIAIQTWVGRAEGGRLLDETLDLSELFHPDTFLNALRQQTAREAKCSMDSLKFVCSWQGTVRGARLSIKIGGLQLEGCTFDGTRLAENQRDSATVSSVPNCVVAWISKDLPDLYSAGDAISLPVYYSSDRDHLVTRIDVPCSGNQSHWLQCGAAIFLRSY</sequence>
<dbReference type="InterPro" id="IPR042228">
    <property type="entry name" value="Dynein_linker_3"/>
</dbReference>
<evidence type="ECO:0000256" key="15">
    <source>
        <dbReference type="ARBA" id="ARBA00023175"/>
    </source>
</evidence>
<dbReference type="Pfam" id="PF21264">
    <property type="entry name" value="DYNC2H1_AAA_dom"/>
    <property type="match status" value="1"/>
</dbReference>
<dbReference type="FunFam" id="3.40.50.300:FF:000071">
    <property type="entry name" value="Cytoplasmic dynein heavy chain 1"/>
    <property type="match status" value="1"/>
</dbReference>
<dbReference type="FunFam" id="1.10.8.720:FF:000006">
    <property type="entry name" value="cytoplasmic dynein 2 heavy chain 1"/>
    <property type="match status" value="1"/>
</dbReference>
<dbReference type="Pfam" id="PF18199">
    <property type="entry name" value="Dynein_C"/>
    <property type="match status" value="1"/>
</dbReference>
<dbReference type="Pfam" id="PF12775">
    <property type="entry name" value="AAA_7"/>
    <property type="match status" value="1"/>
</dbReference>
<dbReference type="Gene3D" id="3.40.50.300">
    <property type="entry name" value="P-loop containing nucleotide triphosphate hydrolases"/>
    <property type="match status" value="5"/>
</dbReference>
<evidence type="ECO:0000259" key="25">
    <source>
        <dbReference type="Pfam" id="PF03028"/>
    </source>
</evidence>
<feature type="domain" description="Cytoplasmic dynein 2 heavy chain 1 AAA+ ATPase" evidence="34">
    <location>
        <begin position="2194"/>
        <end position="2258"/>
    </location>
</feature>
<dbReference type="FunFam" id="1.10.8.710:FF:000006">
    <property type="entry name" value="cytoplasmic dynein 2 heavy chain 1"/>
    <property type="match status" value="1"/>
</dbReference>
<evidence type="ECO:0000256" key="20">
    <source>
        <dbReference type="ARBA" id="ARBA00078768"/>
    </source>
</evidence>
<evidence type="ECO:0000259" key="30">
    <source>
        <dbReference type="Pfam" id="PF12780"/>
    </source>
</evidence>
<reference evidence="36" key="1">
    <citation type="journal article" date="2023" name="Mol. Biol. Evol.">
        <title>Third-Generation Sequencing Reveals the Adaptive Role of the Epigenome in Three Deep-Sea Polychaetes.</title>
        <authorList>
            <person name="Perez M."/>
            <person name="Aroh O."/>
            <person name="Sun Y."/>
            <person name="Lan Y."/>
            <person name="Juniper S.K."/>
            <person name="Young C.R."/>
            <person name="Angers B."/>
            <person name="Qian P.Y."/>
        </authorList>
    </citation>
    <scope>NUCLEOTIDE SEQUENCE</scope>
    <source>
        <strain evidence="36">R07B-5</strain>
    </source>
</reference>
<keyword evidence="5" id="KW-1003">Cell membrane</keyword>
<dbReference type="Gene3D" id="1.20.140.100">
    <property type="entry name" value="Dynein heavy chain, N-terminal domain 2"/>
    <property type="match status" value="1"/>
</dbReference>
<dbReference type="Gene3D" id="1.20.1270.280">
    <property type="match status" value="1"/>
</dbReference>
<dbReference type="InterPro" id="IPR043157">
    <property type="entry name" value="Dynein_AAA1S"/>
</dbReference>
<dbReference type="InterPro" id="IPR035706">
    <property type="entry name" value="AAA_9"/>
</dbReference>
<feature type="domain" description="Dynein heavy chain region D6 P-loop" evidence="25">
    <location>
        <begin position="3759"/>
        <end position="3869"/>
    </location>
</feature>
<evidence type="ECO:0000256" key="5">
    <source>
        <dbReference type="ARBA" id="ARBA00022475"/>
    </source>
</evidence>
<evidence type="ECO:0000256" key="18">
    <source>
        <dbReference type="ARBA" id="ARBA00023902"/>
    </source>
</evidence>
<evidence type="ECO:0000313" key="36">
    <source>
        <dbReference type="EMBL" id="KAK2182478.1"/>
    </source>
</evidence>
<keyword evidence="14" id="KW-0472">Membrane</keyword>
<evidence type="ECO:0000259" key="29">
    <source>
        <dbReference type="Pfam" id="PF12777"/>
    </source>
</evidence>
<dbReference type="FunFam" id="3.40.50.300:FF:000706">
    <property type="entry name" value="Cytoplasmic dynein 2 heavy chain 1"/>
    <property type="match status" value="1"/>
</dbReference>
<evidence type="ECO:0000256" key="14">
    <source>
        <dbReference type="ARBA" id="ARBA00023136"/>
    </source>
</evidence>
<feature type="domain" description="Dynein heavy chain linker" evidence="27">
    <location>
        <begin position="1149"/>
        <end position="1548"/>
    </location>
</feature>
<dbReference type="FunFam" id="3.40.50.300:FF:001810">
    <property type="entry name" value="Cytoplasmic dynein 2 heavy chain 1"/>
    <property type="match status" value="1"/>
</dbReference>
<evidence type="ECO:0000259" key="26">
    <source>
        <dbReference type="Pfam" id="PF08385"/>
    </source>
</evidence>
<keyword evidence="15" id="KW-0505">Motor protein</keyword>
<dbReference type="InterPro" id="IPR024743">
    <property type="entry name" value="Dynein_HC_stalk"/>
</dbReference>
<dbReference type="SUPFAM" id="SSF52540">
    <property type="entry name" value="P-loop containing nucleoside triphosphate hydrolases"/>
    <property type="match status" value="4"/>
</dbReference>
<protein>
    <recommendedName>
        <fullName evidence="18">Cytoplasmic dynein 2 heavy chain 1</fullName>
    </recommendedName>
    <alternativeName>
        <fullName evidence="20">Cytoplasmic dynein 2 heavy chain</fullName>
    </alternativeName>
    <alternativeName>
        <fullName evidence="21">Dynein cytoplasmic heavy chain 2</fullName>
    </alternativeName>
    <alternativeName>
        <fullName evidence="22">Dynein heavy chain isotype 1B</fullName>
    </alternativeName>
</protein>
<dbReference type="FunFam" id="1.20.920.20:FF:000002">
    <property type="entry name" value="Cytoplasmic dynein 1 heavy chain"/>
    <property type="match status" value="1"/>
</dbReference>
<dbReference type="FunFam" id="3.40.50.300:FF:000710">
    <property type="entry name" value="Cytoplasmic dynein 2 heavy chain 1"/>
    <property type="match status" value="1"/>
</dbReference>
<evidence type="ECO:0000256" key="2">
    <source>
        <dbReference type="ARBA" id="ARBA00004430"/>
    </source>
</evidence>
<feature type="domain" description="Dynein heavy chain AAA lid" evidence="32">
    <location>
        <begin position="3924"/>
        <end position="4059"/>
    </location>
</feature>
<keyword evidence="10" id="KW-0067">ATP-binding</keyword>
<dbReference type="PANTHER" id="PTHR46532:SF15">
    <property type="entry name" value="CYTOPLASMIC DYNEIN 2 HEAVY CHAIN 1"/>
    <property type="match status" value="1"/>
</dbReference>
<dbReference type="FunFam" id="1.20.140.100:FF:000005">
    <property type="entry name" value="cytoplasmic dynein 2 heavy chain 1"/>
    <property type="match status" value="1"/>
</dbReference>
<keyword evidence="9" id="KW-0970">Cilium biogenesis/degradation</keyword>
<dbReference type="InterPro" id="IPR027417">
    <property type="entry name" value="P-loop_NTPase"/>
</dbReference>
<dbReference type="Pfam" id="PF12774">
    <property type="entry name" value="AAA_6"/>
    <property type="match status" value="1"/>
</dbReference>
<evidence type="ECO:0000256" key="13">
    <source>
        <dbReference type="ARBA" id="ARBA00023069"/>
    </source>
</evidence>
<evidence type="ECO:0000259" key="32">
    <source>
        <dbReference type="Pfam" id="PF18198"/>
    </source>
</evidence>
<keyword evidence="16" id="KW-0206">Cytoskeleton</keyword>
<dbReference type="InterPro" id="IPR042222">
    <property type="entry name" value="Dynein_2_N"/>
</dbReference>
<dbReference type="Gene3D" id="3.10.490.20">
    <property type="match status" value="1"/>
</dbReference>
<evidence type="ECO:0000256" key="9">
    <source>
        <dbReference type="ARBA" id="ARBA00022794"/>
    </source>
</evidence>
<evidence type="ECO:0000256" key="22">
    <source>
        <dbReference type="ARBA" id="ARBA00083782"/>
    </source>
</evidence>
<evidence type="ECO:0000259" key="28">
    <source>
        <dbReference type="Pfam" id="PF12774"/>
    </source>
</evidence>
<dbReference type="InterPro" id="IPR049400">
    <property type="entry name" value="DYNC2H1_AAA_dom"/>
</dbReference>
<evidence type="ECO:0000256" key="7">
    <source>
        <dbReference type="ARBA" id="ARBA00022701"/>
    </source>
</evidence>
<keyword evidence="6" id="KW-0963">Cytoplasm</keyword>
<dbReference type="GO" id="GO:0005874">
    <property type="term" value="C:microtubule"/>
    <property type="evidence" value="ECO:0007669"/>
    <property type="project" value="UniProtKB-KW"/>
</dbReference>
<dbReference type="Pfam" id="PF08385">
    <property type="entry name" value="DHC_N1"/>
    <property type="match status" value="1"/>
</dbReference>
<dbReference type="GO" id="GO:0005524">
    <property type="term" value="F:ATP binding"/>
    <property type="evidence" value="ECO:0007669"/>
    <property type="project" value="UniProtKB-KW"/>
</dbReference>
<dbReference type="InterPro" id="IPR026983">
    <property type="entry name" value="DHC"/>
</dbReference>
<dbReference type="GO" id="GO:0005858">
    <property type="term" value="C:axonemal dynein complex"/>
    <property type="evidence" value="ECO:0007669"/>
    <property type="project" value="TreeGrafter"/>
</dbReference>
<dbReference type="Pfam" id="PF03028">
    <property type="entry name" value="Dynein_heavy"/>
    <property type="match status" value="1"/>
</dbReference>
<dbReference type="GO" id="GO:0051959">
    <property type="term" value="F:dynein light intermediate chain binding"/>
    <property type="evidence" value="ECO:0007669"/>
    <property type="project" value="InterPro"/>
</dbReference>
<keyword evidence="11" id="KW-0243">Dynein</keyword>
<dbReference type="GO" id="GO:0030030">
    <property type="term" value="P:cell projection organization"/>
    <property type="evidence" value="ECO:0007669"/>
    <property type="project" value="UniProtKB-KW"/>
</dbReference>
<evidence type="ECO:0000256" key="21">
    <source>
        <dbReference type="ARBA" id="ARBA00083259"/>
    </source>
</evidence>
<evidence type="ECO:0000256" key="6">
    <source>
        <dbReference type="ARBA" id="ARBA00022490"/>
    </source>
</evidence>
<dbReference type="EMBL" id="JAODUO010000352">
    <property type="protein sequence ID" value="KAK2182478.1"/>
    <property type="molecule type" value="Genomic_DNA"/>
</dbReference>
<dbReference type="Gene3D" id="1.20.920.20">
    <property type="match status" value="1"/>
</dbReference>
<feature type="region of interest" description="Disordered" evidence="24">
    <location>
        <begin position="1615"/>
        <end position="1661"/>
    </location>
</feature>
<dbReference type="InterPro" id="IPR035699">
    <property type="entry name" value="AAA_6"/>
</dbReference>
<dbReference type="FunFam" id="1.10.8.1220:FF:000003">
    <property type="entry name" value="Dynein cytoplasmic 2 heavy chain 1"/>
    <property type="match status" value="1"/>
</dbReference>
<evidence type="ECO:0000259" key="31">
    <source>
        <dbReference type="Pfam" id="PF12781"/>
    </source>
</evidence>
<dbReference type="FunFam" id="3.10.490.20:FF:000007">
    <property type="entry name" value="Dynein cytoplasmic 2 heavy chain 1"/>
    <property type="match status" value="1"/>
</dbReference>
<dbReference type="InterPro" id="IPR024317">
    <property type="entry name" value="Dynein_heavy_chain_D4_dom"/>
</dbReference>
<feature type="compositionally biased region" description="Basic and acidic residues" evidence="24">
    <location>
        <begin position="1633"/>
        <end position="1661"/>
    </location>
</feature>
<evidence type="ECO:0000256" key="11">
    <source>
        <dbReference type="ARBA" id="ARBA00023017"/>
    </source>
</evidence>
<dbReference type="Gene3D" id="1.20.920.30">
    <property type="match status" value="1"/>
</dbReference>
<dbReference type="Proteomes" id="UP001209878">
    <property type="component" value="Unassembled WGS sequence"/>
</dbReference>
<evidence type="ECO:0000256" key="23">
    <source>
        <dbReference type="SAM" id="Coils"/>
    </source>
</evidence>
<dbReference type="GO" id="GO:0007018">
    <property type="term" value="P:microtubule-based movement"/>
    <property type="evidence" value="ECO:0007669"/>
    <property type="project" value="InterPro"/>
</dbReference>
<dbReference type="InterPro" id="IPR043160">
    <property type="entry name" value="Dynein_C_barrel"/>
</dbReference>
<dbReference type="InterPro" id="IPR042219">
    <property type="entry name" value="AAA_lid_11_sf"/>
</dbReference>
<dbReference type="InterPro" id="IPR054354">
    <property type="entry name" value="DYNC2H1-like_lid"/>
</dbReference>
<evidence type="ECO:0000256" key="3">
    <source>
        <dbReference type="ARBA" id="ARBA00008887"/>
    </source>
</evidence>
<comment type="caution">
    <text evidence="36">The sequence shown here is derived from an EMBL/GenBank/DDBJ whole genome shotgun (WGS) entry which is preliminary data.</text>
</comment>
<dbReference type="FunFam" id="1.20.1270.280:FF:000006">
    <property type="entry name" value="Dynein cytoplasmic 2 heavy chain 1"/>
    <property type="match status" value="1"/>
</dbReference>
<dbReference type="InterPro" id="IPR041228">
    <property type="entry name" value="Dynein_C"/>
</dbReference>
<evidence type="ECO:0000256" key="24">
    <source>
        <dbReference type="SAM" id="MobiDB-lite"/>
    </source>
</evidence>
<keyword evidence="8" id="KW-0547">Nucleotide-binding</keyword>
<evidence type="ECO:0000256" key="17">
    <source>
        <dbReference type="ARBA" id="ARBA00023273"/>
    </source>
</evidence>
<dbReference type="GO" id="GO:0045505">
    <property type="term" value="F:dynein intermediate chain binding"/>
    <property type="evidence" value="ECO:0007669"/>
    <property type="project" value="InterPro"/>
</dbReference>
<keyword evidence="17" id="KW-0966">Cell projection</keyword>
<dbReference type="Pfam" id="PF12780">
    <property type="entry name" value="AAA_8"/>
    <property type="match status" value="1"/>
</dbReference>
<dbReference type="InterPro" id="IPR004273">
    <property type="entry name" value="Dynein_heavy_D6_P-loop"/>
</dbReference>
<dbReference type="Gene3D" id="3.20.180.20">
    <property type="entry name" value="Dynein heavy chain, N-terminal domain 2"/>
    <property type="match status" value="1"/>
</dbReference>
<keyword evidence="13" id="KW-0969">Cilium</keyword>
<dbReference type="FunFam" id="3.40.50.300:FF:000598">
    <property type="entry name" value="Dynein cytoplasmic 2 heavy chain 1"/>
    <property type="match status" value="1"/>
</dbReference>
<organism evidence="36 37">
    <name type="scientific">Ridgeia piscesae</name>
    <name type="common">Tubeworm</name>
    <dbReference type="NCBI Taxonomy" id="27915"/>
    <lineage>
        <taxon>Eukaryota</taxon>
        <taxon>Metazoa</taxon>
        <taxon>Spiralia</taxon>
        <taxon>Lophotrochozoa</taxon>
        <taxon>Annelida</taxon>
        <taxon>Polychaeta</taxon>
        <taxon>Sedentaria</taxon>
        <taxon>Canalipalpata</taxon>
        <taxon>Sabellida</taxon>
        <taxon>Siboglinidae</taxon>
        <taxon>Ridgeia</taxon>
    </lineage>
</organism>
<dbReference type="GO" id="GO:0005886">
    <property type="term" value="C:plasma membrane"/>
    <property type="evidence" value="ECO:0007669"/>
    <property type="project" value="UniProtKB-SubCell"/>
</dbReference>
<dbReference type="Pfam" id="PF18198">
    <property type="entry name" value="AAA_lid_11"/>
    <property type="match status" value="1"/>
</dbReference>
<feature type="domain" description="Dynein heavy chain coiled coil stalk" evidence="29">
    <location>
        <begin position="2930"/>
        <end position="3273"/>
    </location>
</feature>
<dbReference type="FunFam" id="3.20.180.20:FF:000002">
    <property type="entry name" value="Cytoplasmic dynein heavy chain 1"/>
    <property type="match status" value="1"/>
</dbReference>
<dbReference type="PANTHER" id="PTHR46532">
    <property type="entry name" value="MALE FERTILITY FACTOR KL5"/>
    <property type="match status" value="1"/>
</dbReference>
<dbReference type="Gene3D" id="1.20.58.1120">
    <property type="match status" value="1"/>
</dbReference>
<dbReference type="Gene3D" id="1.10.8.710">
    <property type="match status" value="1"/>
</dbReference>
<comment type="subunit">
    <text evidence="19">The cytoplasmic dynein complex 2 is probably composed by a heavy chain DYNC2H1 homodimer and a number of DYNC2LI1 light intermediate chains.</text>
</comment>
<dbReference type="GO" id="GO:0008569">
    <property type="term" value="F:minus-end-directed microtubule motor activity"/>
    <property type="evidence" value="ECO:0007669"/>
    <property type="project" value="InterPro"/>
</dbReference>
<dbReference type="InterPro" id="IPR041658">
    <property type="entry name" value="AAA_lid_11"/>
</dbReference>
<evidence type="ECO:0000256" key="4">
    <source>
        <dbReference type="ARBA" id="ARBA00022473"/>
    </source>
</evidence>
<evidence type="ECO:0000259" key="27">
    <source>
        <dbReference type="Pfam" id="PF08393"/>
    </source>
</evidence>
<dbReference type="Gene3D" id="1.10.8.720">
    <property type="entry name" value="Region D6 of dynein motor"/>
    <property type="match status" value="1"/>
</dbReference>
<feature type="coiled-coil region" evidence="23">
    <location>
        <begin position="3147"/>
        <end position="3223"/>
    </location>
</feature>
<feature type="domain" description="Dynein heavy chain AAA module D4" evidence="30">
    <location>
        <begin position="2658"/>
        <end position="2864"/>
    </location>
</feature>
<dbReference type="SUPFAM" id="SSF57997">
    <property type="entry name" value="Tropomyosin"/>
    <property type="match status" value="1"/>
</dbReference>
<comment type="subcellular location">
    <subcellularLocation>
        <location evidence="1">Cell membrane</location>
        <topology evidence="1">Peripheral membrane protein</topology>
    </subcellularLocation>
    <subcellularLocation>
        <location evidence="2">Cytoplasm</location>
        <location evidence="2">Cytoskeleton</location>
        <location evidence="2">Cilium axoneme</location>
    </subcellularLocation>
</comment>
<feature type="domain" description="Dynein heavy chain hydrolytic ATP-binding dynein motor region" evidence="28">
    <location>
        <begin position="1728"/>
        <end position="2067"/>
    </location>
</feature>
<feature type="domain" description="Dynein heavy chain ATP-binding dynein motor region" evidence="31">
    <location>
        <begin position="3294"/>
        <end position="3512"/>
    </location>
</feature>
<dbReference type="Pfam" id="PF12781">
    <property type="entry name" value="AAA_9"/>
    <property type="match status" value="1"/>
</dbReference>
<dbReference type="Gene3D" id="1.10.8.1220">
    <property type="match status" value="1"/>
</dbReference>
<keyword evidence="4" id="KW-0217">Developmental protein</keyword>
<evidence type="ECO:0000256" key="10">
    <source>
        <dbReference type="ARBA" id="ARBA00022840"/>
    </source>
</evidence>
<feature type="coiled-coil region" evidence="23">
    <location>
        <begin position="2930"/>
        <end position="3018"/>
    </location>
</feature>
<keyword evidence="37" id="KW-1185">Reference proteome</keyword>
<proteinExistence type="inferred from homology"/>
<dbReference type="Pfam" id="PF22597">
    <property type="entry name" value="DYN_lid"/>
    <property type="match status" value="1"/>
</dbReference>
<evidence type="ECO:0000259" key="33">
    <source>
        <dbReference type="Pfam" id="PF18199"/>
    </source>
</evidence>
<dbReference type="FunFam" id="1.20.920.30:FF:000006">
    <property type="entry name" value="Cytoplasmic dynein 2 heavy chain 1"/>
    <property type="match status" value="1"/>
</dbReference>
<evidence type="ECO:0000256" key="19">
    <source>
        <dbReference type="ARBA" id="ARBA00064100"/>
    </source>
</evidence>
<dbReference type="Gene3D" id="1.10.287.2620">
    <property type="match status" value="1"/>
</dbReference>